<evidence type="ECO:0000313" key="8">
    <source>
        <dbReference type="Proteomes" id="UP001293254"/>
    </source>
</evidence>
<feature type="compositionally biased region" description="Polar residues" evidence="5">
    <location>
        <begin position="483"/>
        <end position="492"/>
    </location>
</feature>
<dbReference type="InterPro" id="IPR038508">
    <property type="entry name" value="ArfGAP_dom_sf"/>
</dbReference>
<comment type="caution">
    <text evidence="7">The sequence shown here is derived from an EMBL/GenBank/DDBJ whole genome shotgun (WGS) entry which is preliminary data.</text>
</comment>
<accession>A0AAE1XJ88</accession>
<evidence type="ECO:0000256" key="4">
    <source>
        <dbReference type="PROSITE-ProRule" id="PRU00288"/>
    </source>
</evidence>
<reference evidence="7" key="2">
    <citation type="journal article" date="2024" name="Plant">
        <title>Genomic evolution and insights into agronomic trait innovations of Sesamum species.</title>
        <authorList>
            <person name="Miao H."/>
            <person name="Wang L."/>
            <person name="Qu L."/>
            <person name="Liu H."/>
            <person name="Sun Y."/>
            <person name="Le M."/>
            <person name="Wang Q."/>
            <person name="Wei S."/>
            <person name="Zheng Y."/>
            <person name="Lin W."/>
            <person name="Duan Y."/>
            <person name="Cao H."/>
            <person name="Xiong S."/>
            <person name="Wang X."/>
            <person name="Wei L."/>
            <person name="Li C."/>
            <person name="Ma Q."/>
            <person name="Ju M."/>
            <person name="Zhao R."/>
            <person name="Li G."/>
            <person name="Mu C."/>
            <person name="Tian Q."/>
            <person name="Mei H."/>
            <person name="Zhang T."/>
            <person name="Gao T."/>
            <person name="Zhang H."/>
        </authorList>
    </citation>
    <scope>NUCLEOTIDE SEQUENCE</scope>
    <source>
        <strain evidence="7">3651</strain>
    </source>
</reference>
<dbReference type="FunFam" id="1.10.220.150:FF:000005">
    <property type="entry name" value="Arf-GAP domain and FG repeat-containing protein 1"/>
    <property type="match status" value="1"/>
</dbReference>
<feature type="domain" description="Arf-GAP" evidence="6">
    <location>
        <begin position="11"/>
        <end position="130"/>
    </location>
</feature>
<gene>
    <name evidence="7" type="ORF">Salat_2922100</name>
</gene>
<evidence type="ECO:0000256" key="5">
    <source>
        <dbReference type="SAM" id="MobiDB-lite"/>
    </source>
</evidence>
<dbReference type="PRINTS" id="PR00405">
    <property type="entry name" value="REVINTRACTNG"/>
</dbReference>
<dbReference type="CDD" id="cd08838">
    <property type="entry name" value="ArfGap_AGFG"/>
    <property type="match status" value="1"/>
</dbReference>
<dbReference type="GO" id="GO:0005096">
    <property type="term" value="F:GTPase activator activity"/>
    <property type="evidence" value="ECO:0007669"/>
    <property type="project" value="InterPro"/>
</dbReference>
<dbReference type="Pfam" id="PF01412">
    <property type="entry name" value="ArfGap"/>
    <property type="match status" value="1"/>
</dbReference>
<feature type="compositionally biased region" description="Basic and acidic residues" evidence="5">
    <location>
        <begin position="122"/>
        <end position="132"/>
    </location>
</feature>
<dbReference type="InterPro" id="IPR001164">
    <property type="entry name" value="ArfGAP_dom"/>
</dbReference>
<feature type="region of interest" description="Disordered" evidence="5">
    <location>
        <begin position="460"/>
        <end position="492"/>
    </location>
</feature>
<evidence type="ECO:0000256" key="2">
    <source>
        <dbReference type="ARBA" id="ARBA00022771"/>
    </source>
</evidence>
<feature type="region of interest" description="Disordered" evidence="5">
    <location>
        <begin position="214"/>
        <end position="290"/>
    </location>
</feature>
<dbReference type="Proteomes" id="UP001293254">
    <property type="component" value="Unassembled WGS sequence"/>
</dbReference>
<dbReference type="AlphaFoldDB" id="A0AAE1XJ88"/>
<evidence type="ECO:0000259" key="6">
    <source>
        <dbReference type="PROSITE" id="PS50115"/>
    </source>
</evidence>
<keyword evidence="2 4" id="KW-0863">Zinc-finger</keyword>
<protein>
    <submittedName>
        <fullName evidence="7">ADP-ribosylation factor GTPase-activating protein AGD14</fullName>
    </submittedName>
</protein>
<feature type="compositionally biased region" description="Polar residues" evidence="5">
    <location>
        <begin position="349"/>
        <end position="391"/>
    </location>
</feature>
<feature type="compositionally biased region" description="Polar residues" evidence="5">
    <location>
        <begin position="464"/>
        <end position="475"/>
    </location>
</feature>
<proteinExistence type="predicted"/>
<dbReference type="SMART" id="SM00105">
    <property type="entry name" value="ArfGap"/>
    <property type="match status" value="1"/>
</dbReference>
<dbReference type="GO" id="GO:0008270">
    <property type="term" value="F:zinc ion binding"/>
    <property type="evidence" value="ECO:0007669"/>
    <property type="project" value="UniProtKB-KW"/>
</dbReference>
<evidence type="ECO:0000256" key="3">
    <source>
        <dbReference type="ARBA" id="ARBA00022833"/>
    </source>
</evidence>
<keyword evidence="3" id="KW-0862">Zinc</keyword>
<keyword evidence="1" id="KW-0479">Metal-binding</keyword>
<evidence type="ECO:0000256" key="1">
    <source>
        <dbReference type="ARBA" id="ARBA00022723"/>
    </source>
</evidence>
<feature type="region of interest" description="Disordered" evidence="5">
    <location>
        <begin position="341"/>
        <end position="391"/>
    </location>
</feature>
<dbReference type="PANTHER" id="PTHR46085:SF4">
    <property type="entry name" value="ADP-RIBOSYLATION FACTOR GTPASE-ACTIVATING PROTEIN AGD14-RELATED"/>
    <property type="match status" value="1"/>
</dbReference>
<dbReference type="SUPFAM" id="SSF57863">
    <property type="entry name" value="ArfGap/RecO-like zinc finger"/>
    <property type="match status" value="1"/>
</dbReference>
<feature type="compositionally biased region" description="Low complexity" evidence="5">
    <location>
        <begin position="149"/>
        <end position="159"/>
    </location>
</feature>
<evidence type="ECO:0000313" key="7">
    <source>
        <dbReference type="EMBL" id="KAK4412749.1"/>
    </source>
</evidence>
<dbReference type="InterPro" id="IPR044820">
    <property type="entry name" value="AGD14-like"/>
</dbReference>
<dbReference type="Gene3D" id="1.10.220.150">
    <property type="entry name" value="Arf GTPase activating protein"/>
    <property type="match status" value="1"/>
</dbReference>
<dbReference type="EMBL" id="JACGWO010000013">
    <property type="protein sequence ID" value="KAK4412749.1"/>
    <property type="molecule type" value="Genomic_DNA"/>
</dbReference>
<feature type="compositionally biased region" description="Low complexity" evidence="5">
    <location>
        <begin position="281"/>
        <end position="290"/>
    </location>
</feature>
<feature type="compositionally biased region" description="Low complexity" evidence="5">
    <location>
        <begin position="230"/>
        <end position="243"/>
    </location>
</feature>
<keyword evidence="8" id="KW-1185">Reference proteome</keyword>
<dbReference type="PROSITE" id="PS50115">
    <property type="entry name" value="ARFGAP"/>
    <property type="match status" value="1"/>
</dbReference>
<dbReference type="PANTHER" id="PTHR46085">
    <property type="entry name" value="ARFGAP/RECO-RELATED"/>
    <property type="match status" value="1"/>
</dbReference>
<name>A0AAE1XJ88_9LAMI</name>
<dbReference type="InterPro" id="IPR037278">
    <property type="entry name" value="ARFGAP/RecO"/>
</dbReference>
<feature type="region of interest" description="Disordered" evidence="5">
    <location>
        <begin position="311"/>
        <end position="330"/>
    </location>
</feature>
<reference evidence="7" key="1">
    <citation type="submission" date="2020-06" db="EMBL/GenBank/DDBJ databases">
        <authorList>
            <person name="Li T."/>
            <person name="Hu X."/>
            <person name="Zhang T."/>
            <person name="Song X."/>
            <person name="Zhang H."/>
            <person name="Dai N."/>
            <person name="Sheng W."/>
            <person name="Hou X."/>
            <person name="Wei L."/>
        </authorList>
    </citation>
    <scope>NUCLEOTIDE SEQUENCE</scope>
    <source>
        <strain evidence="7">3651</strain>
        <tissue evidence="7">Leaf</tissue>
    </source>
</reference>
<organism evidence="7 8">
    <name type="scientific">Sesamum alatum</name>
    <dbReference type="NCBI Taxonomy" id="300844"/>
    <lineage>
        <taxon>Eukaryota</taxon>
        <taxon>Viridiplantae</taxon>
        <taxon>Streptophyta</taxon>
        <taxon>Embryophyta</taxon>
        <taxon>Tracheophyta</taxon>
        <taxon>Spermatophyta</taxon>
        <taxon>Magnoliopsida</taxon>
        <taxon>eudicotyledons</taxon>
        <taxon>Gunneridae</taxon>
        <taxon>Pentapetalae</taxon>
        <taxon>asterids</taxon>
        <taxon>lamiids</taxon>
        <taxon>Lamiales</taxon>
        <taxon>Pedaliaceae</taxon>
        <taxon>Sesamum</taxon>
    </lineage>
</organism>
<feature type="region of interest" description="Disordered" evidence="5">
    <location>
        <begin position="122"/>
        <end position="160"/>
    </location>
</feature>
<sequence>MSSKREEERNEKIIRGLMKLPPNRRCINCNSLGPQYVCTNFWTFVCTTCSGIHREFTHRVKSVSMAKFTFQEVDALQKGGNQRARELFLKAWDPQRNRLPDNSNVDKVREFIKNVYVDKKYSVQKSSDKPPRDPQTLRSHEDETRRASSYHSYSQSPPYDFQYEERRYGKHGPTLTRPGSDRGFYEGKLASFLSPPHLSDDKFANEGSYHRNSDYSVSGGGDPFRSDVLSPSSWKESGSPSSETSRDISGEVPQVDSIQRNSDENSRSNGGRIRHPQRTASSGSFGSFDSSSLSFRSVNSLGLPEVVSEPAQSAEISHEKSSSFQSLPQSSGSMTFDGLDLFSAPFAPQNGTATPPTGSNSQLPQSSLAESVNVGQQPPISSGSLFTGQQPSQIQEPLPLDLFVALSQQQSAVSSHGKASDAVMPNSGGWATFDMPPNVVPVGTENSSPAAVPSSDGNILGNLNPFSIDQNSSYEGPTHHEPPSSTHTFGRENPQNIEATINNTHFWNAFDDSAGGQPTQDVLKINGQAAVHGASDADNSLGFGVYEALNNDRTVRAADVGEPPLSSLSSDFSMALNDFPMVAAVAGGHSFAIDNKPANPFDLPYDSDMESSNMSQFWNMSSLQAALPSTQMPTSYVGGVEESWFPQNSVSSYVPGGVPFDPTSGSLGFIAGQAASAPVQTIHTQGPVASVGGNPFA</sequence>